<dbReference type="Proteomes" id="UP001150603">
    <property type="component" value="Unassembled WGS sequence"/>
</dbReference>
<sequence length="388" mass="42681">TPASTIQNDGEPETQVLVTATRTATDKGKLIQRILFPAMYSFVFDEQLRVALLILLAYGGFAFAITIWLMGHDVTSWFYGVFVISEIMSPLLPAALVVGQSVAADRLRRANIFCVDLPRIMMAGKVQVFCFDKTGTLTKEGLEYFAVQGISHARNKALAADPDAISSADARFAGEETDMARLSHVAQIGFASCHAVTMVGDKFIGNPVDVEQFRATDWEILPGREHEDHLDTLISPFLESHEGSEKEIRKTVHVVKRFEFAHARQSMSVAVKDPDTGHVHVFVKGSFERLKRISNADSVPGNYDAVTAKWAKEGCYVLALAHKDLGPVTDLAQINSLTREQMESNCDLVSLLLFRNKLKEDTESAIMELKGGDTRTVMITGDTALTGV</sequence>
<proteinExistence type="predicted"/>
<feature type="non-terminal residue" evidence="1">
    <location>
        <position position="388"/>
    </location>
</feature>
<feature type="non-terminal residue" evidence="1">
    <location>
        <position position="1"/>
    </location>
</feature>
<evidence type="ECO:0000313" key="1">
    <source>
        <dbReference type="EMBL" id="KAJ1931911.1"/>
    </source>
</evidence>
<dbReference type="EMBL" id="JANBPW010005777">
    <property type="protein sequence ID" value="KAJ1931911.1"/>
    <property type="molecule type" value="Genomic_DNA"/>
</dbReference>
<comment type="caution">
    <text evidence="1">The sequence shown here is derived from an EMBL/GenBank/DDBJ whole genome shotgun (WGS) entry which is preliminary data.</text>
</comment>
<protein>
    <submittedName>
        <fullName evidence="1">Uncharacterized protein</fullName>
    </submittedName>
</protein>
<reference evidence="1" key="1">
    <citation type="submission" date="2022-07" db="EMBL/GenBank/DDBJ databases">
        <title>Phylogenomic reconstructions and comparative analyses of Kickxellomycotina fungi.</title>
        <authorList>
            <person name="Reynolds N.K."/>
            <person name="Stajich J.E."/>
            <person name="Barry K."/>
            <person name="Grigoriev I.V."/>
            <person name="Crous P."/>
            <person name="Smith M.E."/>
        </authorList>
    </citation>
    <scope>NUCLEOTIDE SEQUENCE</scope>
    <source>
        <strain evidence="1">NRRL 5244</strain>
    </source>
</reference>
<keyword evidence="2" id="KW-1185">Reference proteome</keyword>
<evidence type="ECO:0000313" key="2">
    <source>
        <dbReference type="Proteomes" id="UP001150603"/>
    </source>
</evidence>
<gene>
    <name evidence="1" type="ORF">FBU59_006550</name>
</gene>
<name>A0ACC1IZL6_9FUNG</name>
<organism evidence="1 2">
    <name type="scientific">Linderina macrospora</name>
    <dbReference type="NCBI Taxonomy" id="4868"/>
    <lineage>
        <taxon>Eukaryota</taxon>
        <taxon>Fungi</taxon>
        <taxon>Fungi incertae sedis</taxon>
        <taxon>Zoopagomycota</taxon>
        <taxon>Kickxellomycotina</taxon>
        <taxon>Kickxellomycetes</taxon>
        <taxon>Kickxellales</taxon>
        <taxon>Kickxellaceae</taxon>
        <taxon>Linderina</taxon>
    </lineage>
</organism>
<accession>A0ACC1IZL6</accession>